<geneLocation type="plasmid" evidence="3 4">
    <name>unnamed1</name>
</geneLocation>
<evidence type="ECO:0000313" key="4">
    <source>
        <dbReference type="Proteomes" id="UP001220209"/>
    </source>
</evidence>
<dbReference type="EMBL" id="AP018360">
    <property type="protein sequence ID" value="BBA45427.1"/>
    <property type="molecule type" value="Genomic_DNA"/>
</dbReference>
<sequence length="272" mass="30274">MNHKKTVEGAPSELIGTSRRQGGPYEALADDQRRALAYVYGKRGLDITSLTADEMDGLAELYLSGAAQCDADPSAVQVFRRRLIRIWHKVHLPAFEANIDLCDRVLEVIRAVYPEAWAEIRTIEATAWIDVFVDDEMLGSVWRDGPNLGVTLWQNHLDWRGQYVEPVEVPTPGFLSVSAACRALLGFGENKPVVVQGGMDRELHDDLSHVQDVGGLHRMSIVARLQVPAAYARREESDLKAFAAERLALASRLVPELEFRLVTGPMRDTTEA</sequence>
<dbReference type="Proteomes" id="UP001220209">
    <property type="component" value="Plasmid unnamed1"/>
</dbReference>
<evidence type="ECO:0000313" key="3">
    <source>
        <dbReference type="EMBL" id="WFN23677.1"/>
    </source>
</evidence>
<evidence type="ECO:0000313" key="2">
    <source>
        <dbReference type="EMBL" id="BBA45427.1"/>
    </source>
</evidence>
<organism evidence="2">
    <name type="scientific">Burkholderia contaminans</name>
    <dbReference type="NCBI Taxonomy" id="488447"/>
    <lineage>
        <taxon>Bacteria</taxon>
        <taxon>Pseudomonadati</taxon>
        <taxon>Pseudomonadota</taxon>
        <taxon>Betaproteobacteria</taxon>
        <taxon>Burkholderiales</taxon>
        <taxon>Burkholderiaceae</taxon>
        <taxon>Burkholderia</taxon>
        <taxon>Burkholderia cepacia complex</taxon>
    </lineage>
</organism>
<feature type="region of interest" description="Disordered" evidence="1">
    <location>
        <begin position="1"/>
        <end position="21"/>
    </location>
</feature>
<name>A0A250LLQ2_9BURK</name>
<dbReference type="AlphaFoldDB" id="A0A250LLQ2"/>
<keyword evidence="2" id="KW-0614">Plasmid</keyword>
<evidence type="ECO:0000256" key="1">
    <source>
        <dbReference type="SAM" id="MobiDB-lite"/>
    </source>
</evidence>
<geneLocation type="plasmid" evidence="2">
    <name>pBC453</name>
</geneLocation>
<accession>A0A250LLQ2</accession>
<proteinExistence type="predicted"/>
<gene>
    <name evidence="2" type="ORF">BCCH1_79380</name>
    <name evidence="3" type="ORF">LXE91_39780</name>
</gene>
<reference evidence="3 4" key="3">
    <citation type="submission" date="2021-12" db="EMBL/GenBank/DDBJ databases">
        <title>Genomic and phenotypic characterization of three Burkholderia contaminans isolates recovered from different sources.</title>
        <authorList>
            <person name="Lopez De Volder A."/>
            <person name="Fan Y."/>
            <person name="Nunvar J."/>
            <person name="Herrera T."/>
            <person name="Timp W."/>
            <person name="Degrossi J."/>
        </authorList>
    </citation>
    <scope>NUCLEOTIDE SEQUENCE [LARGE SCALE GENOMIC DNA]</scope>
    <source>
        <strain evidence="3 4">LMG 23361</strain>
        <plasmid evidence="3 4">unnamed1</plasmid>
    </source>
</reference>
<dbReference type="RefSeq" id="WP_046543750.1">
    <property type="nucleotide sequence ID" value="NZ_AP018360.1"/>
</dbReference>
<reference evidence="2" key="2">
    <citation type="journal article" date="2017" name="Genome Announc.">
        <title>High-Quality Draft Genome Sequence of Burkholderia contaminans CH-1, a Gram-Negative Bacterium That Metabolizes 2-Azahypoxanthine, a Plant Growth-Regulating Compound.</title>
        <authorList>
            <person name="Choi J.-H."/>
            <person name="Sugiura H."/>
            <person name="Moriuchi R."/>
            <person name="Kawagishi H."/>
            <person name="Dohra H."/>
        </authorList>
    </citation>
    <scope>NUCLEOTIDE SEQUENCE</scope>
    <source>
        <strain evidence="2">CH-1</strain>
        <plasmid evidence="2">pBC453</plasmid>
    </source>
</reference>
<protein>
    <submittedName>
        <fullName evidence="2">Uncharacterized protein</fullName>
    </submittedName>
</protein>
<reference evidence="2" key="1">
    <citation type="journal article" date="2016" name="Biosci. Biotechnol. Biochem.">
        <title>Bioconversion of AHX to AOH by resting cells of Burkholderia contaminans CH-1.</title>
        <authorList>
            <person name="Choi J.H."/>
            <person name="Kikuchi A."/>
            <person name="Pumkaeo P."/>
            <person name="Hirai H."/>
            <person name="Tokuyama S."/>
            <person name="Kawagishi H."/>
        </authorList>
    </citation>
    <scope>NUCLEOTIDE SEQUENCE</scope>
    <source>
        <strain evidence="2">CH-1</strain>
        <plasmid evidence="2">pBC453</plasmid>
    </source>
</reference>
<dbReference type="EMBL" id="CP090643">
    <property type="protein sequence ID" value="WFN23677.1"/>
    <property type="molecule type" value="Genomic_DNA"/>
</dbReference>